<name>A0AAV3NUV5_LITER</name>
<comment type="caution">
    <text evidence="2">The sequence shown here is derived from an EMBL/GenBank/DDBJ whole genome shotgun (WGS) entry which is preliminary data.</text>
</comment>
<reference evidence="2 3" key="1">
    <citation type="submission" date="2024-01" db="EMBL/GenBank/DDBJ databases">
        <title>The complete chloroplast genome sequence of Lithospermum erythrorhizon: insights into the phylogenetic relationship among Boraginaceae species and the maternal lineages of purple gromwells.</title>
        <authorList>
            <person name="Okada T."/>
            <person name="Watanabe K."/>
        </authorList>
    </citation>
    <scope>NUCLEOTIDE SEQUENCE [LARGE SCALE GENOMIC DNA]</scope>
</reference>
<dbReference type="EMBL" id="BAABME010000327">
    <property type="protein sequence ID" value="GAA0141800.1"/>
    <property type="molecule type" value="Genomic_DNA"/>
</dbReference>
<keyword evidence="3" id="KW-1185">Reference proteome</keyword>
<sequence>MIKTRGGTSGTSKKDRGCQESKFSSLLGYKARDVNPSVEENAGKSTRKDQGSDDDDVVVVSSTASKRRTRASTIALEKKRAALDVGGEVEAEEVMDLEELDNLIQKKKATKKSKGKAKMTSIDDLKEGAVSKKRKGVFISKPSKVINRRCGRQTKGITGSTLKLANIIKILTGNALYVWPTKGQLPASFPSLRYAVMHKMAIANLVPTSNNTNVSEAIGRMMYVTRSGQELDFGRVIFDQIVDHSKIEAKLKPIDFSSLICSILIHQHPDILKVGDGSGEDSKPLTSGKRVVDVEIKGDDKPVAVLEGEAVALLIKAYKEEQSMLEADILVKKNRVAGQNPTLEGSCPIG</sequence>
<evidence type="ECO:0000313" key="2">
    <source>
        <dbReference type="EMBL" id="GAA0141800.1"/>
    </source>
</evidence>
<proteinExistence type="predicted"/>
<dbReference type="Proteomes" id="UP001454036">
    <property type="component" value="Unassembled WGS sequence"/>
</dbReference>
<gene>
    <name evidence="2" type="ORF">LIER_02856</name>
</gene>
<protein>
    <recommendedName>
        <fullName evidence="4">Envelope-like protein</fullName>
    </recommendedName>
</protein>
<feature type="region of interest" description="Disordered" evidence="1">
    <location>
        <begin position="1"/>
        <end position="61"/>
    </location>
</feature>
<accession>A0AAV3NUV5</accession>
<evidence type="ECO:0000313" key="3">
    <source>
        <dbReference type="Proteomes" id="UP001454036"/>
    </source>
</evidence>
<evidence type="ECO:0000256" key="1">
    <source>
        <dbReference type="SAM" id="MobiDB-lite"/>
    </source>
</evidence>
<evidence type="ECO:0008006" key="4">
    <source>
        <dbReference type="Google" id="ProtNLM"/>
    </source>
</evidence>
<organism evidence="2 3">
    <name type="scientific">Lithospermum erythrorhizon</name>
    <name type="common">Purple gromwell</name>
    <name type="synonym">Lithospermum officinale var. erythrorhizon</name>
    <dbReference type="NCBI Taxonomy" id="34254"/>
    <lineage>
        <taxon>Eukaryota</taxon>
        <taxon>Viridiplantae</taxon>
        <taxon>Streptophyta</taxon>
        <taxon>Embryophyta</taxon>
        <taxon>Tracheophyta</taxon>
        <taxon>Spermatophyta</taxon>
        <taxon>Magnoliopsida</taxon>
        <taxon>eudicotyledons</taxon>
        <taxon>Gunneridae</taxon>
        <taxon>Pentapetalae</taxon>
        <taxon>asterids</taxon>
        <taxon>lamiids</taxon>
        <taxon>Boraginales</taxon>
        <taxon>Boraginaceae</taxon>
        <taxon>Boraginoideae</taxon>
        <taxon>Lithospermeae</taxon>
        <taxon>Lithospermum</taxon>
    </lineage>
</organism>
<dbReference type="AlphaFoldDB" id="A0AAV3NUV5"/>